<name>A0ACC1JGM9_9FUNG</name>
<protein>
    <submittedName>
        <fullName evidence="1">Uncharacterized protein</fullName>
    </submittedName>
</protein>
<keyword evidence="2" id="KW-1185">Reference proteome</keyword>
<dbReference type="EMBL" id="JANBPW010000166">
    <property type="protein sequence ID" value="KAJ1950616.1"/>
    <property type="molecule type" value="Genomic_DNA"/>
</dbReference>
<feature type="non-terminal residue" evidence="1">
    <location>
        <position position="1"/>
    </location>
</feature>
<accession>A0ACC1JGM9</accession>
<reference evidence="1" key="1">
    <citation type="submission" date="2022-07" db="EMBL/GenBank/DDBJ databases">
        <title>Phylogenomic reconstructions and comparative analyses of Kickxellomycotina fungi.</title>
        <authorList>
            <person name="Reynolds N.K."/>
            <person name="Stajich J.E."/>
            <person name="Barry K."/>
            <person name="Grigoriev I.V."/>
            <person name="Crous P."/>
            <person name="Smith M.E."/>
        </authorList>
    </citation>
    <scope>NUCLEOTIDE SEQUENCE</scope>
    <source>
        <strain evidence="1">NRRL 5244</strain>
    </source>
</reference>
<proteinExistence type="predicted"/>
<evidence type="ECO:0000313" key="2">
    <source>
        <dbReference type="Proteomes" id="UP001150603"/>
    </source>
</evidence>
<dbReference type="Proteomes" id="UP001150603">
    <property type="component" value="Unassembled WGS sequence"/>
</dbReference>
<sequence length="110" mass="11956">ERKYFDSGDYALSKAGKTEQAVGEKHPSPESIPHHPTMTAPPPMGMSPSTTVTIPAINTAQPNPLLSPSGLSPPTEHHYHPLNVGEHPPGRPSFERRVSQPSGLQYRTKE</sequence>
<evidence type="ECO:0000313" key="1">
    <source>
        <dbReference type="EMBL" id="KAJ1950616.1"/>
    </source>
</evidence>
<comment type="caution">
    <text evidence="1">The sequence shown here is derived from an EMBL/GenBank/DDBJ whole genome shotgun (WGS) entry which is preliminary data.</text>
</comment>
<organism evidence="1 2">
    <name type="scientific">Linderina macrospora</name>
    <dbReference type="NCBI Taxonomy" id="4868"/>
    <lineage>
        <taxon>Eukaryota</taxon>
        <taxon>Fungi</taxon>
        <taxon>Fungi incertae sedis</taxon>
        <taxon>Zoopagomycota</taxon>
        <taxon>Kickxellomycotina</taxon>
        <taxon>Kickxellomycetes</taxon>
        <taxon>Kickxellales</taxon>
        <taxon>Kickxellaceae</taxon>
        <taxon>Linderina</taxon>
    </lineage>
</organism>
<gene>
    <name evidence="1" type="ORF">FBU59_000591</name>
</gene>